<reference evidence="2" key="1">
    <citation type="journal article" date="2019" name="Int. J. Syst. Evol. Microbiol.">
        <title>The Global Catalogue of Microorganisms (GCM) 10K type strain sequencing project: providing services to taxonomists for standard genome sequencing and annotation.</title>
        <authorList>
            <consortium name="The Broad Institute Genomics Platform"/>
            <consortium name="The Broad Institute Genome Sequencing Center for Infectious Disease"/>
            <person name="Wu L."/>
            <person name="Ma J."/>
        </authorList>
    </citation>
    <scope>NUCLEOTIDE SEQUENCE [LARGE SCALE GENOMIC DNA]</scope>
    <source>
        <strain evidence="2">CCM 7756</strain>
    </source>
</reference>
<protein>
    <recommendedName>
        <fullName evidence="3">Butyrate kinase</fullName>
    </recommendedName>
</protein>
<comment type="caution">
    <text evidence="1">The sequence shown here is derived from an EMBL/GenBank/DDBJ whole genome shotgun (WGS) entry which is preliminary data.</text>
</comment>
<gene>
    <name evidence="1" type="ORF">ACFOEO_14360</name>
</gene>
<dbReference type="Proteomes" id="UP001595637">
    <property type="component" value="Unassembled WGS sequence"/>
</dbReference>
<evidence type="ECO:0000313" key="1">
    <source>
        <dbReference type="EMBL" id="MFC3389742.1"/>
    </source>
</evidence>
<dbReference type="Gene3D" id="3.30.420.40">
    <property type="match status" value="1"/>
</dbReference>
<name>A0ABV7N9B7_9STAP</name>
<evidence type="ECO:0000313" key="2">
    <source>
        <dbReference type="Proteomes" id="UP001595637"/>
    </source>
</evidence>
<dbReference type="EMBL" id="JBHRVQ010000007">
    <property type="protein sequence ID" value="MFC3389742.1"/>
    <property type="molecule type" value="Genomic_DNA"/>
</dbReference>
<evidence type="ECO:0008006" key="3">
    <source>
        <dbReference type="Google" id="ProtNLM"/>
    </source>
</evidence>
<dbReference type="RefSeq" id="WP_380657285.1">
    <property type="nucleotide sequence ID" value="NZ_JBHRVQ010000007.1"/>
</dbReference>
<keyword evidence="2" id="KW-1185">Reference proteome</keyword>
<sequence length="106" mass="11915">MKHTILVVNLGGTSTKVALYENDKSIAVETLRHPTEIIMQPFHEQIEFRFSSILKFLDKLGVNATEIDIVSARGGVLRPIQGALIILVRKWWMISRKADTVSTPLT</sequence>
<dbReference type="SUPFAM" id="SSF53067">
    <property type="entry name" value="Actin-like ATPase domain"/>
    <property type="match status" value="1"/>
</dbReference>
<proteinExistence type="predicted"/>
<dbReference type="InterPro" id="IPR043129">
    <property type="entry name" value="ATPase_NBD"/>
</dbReference>
<accession>A0ABV7N9B7</accession>
<organism evidence="1 2">
    <name type="scientific">Salinicoccus sesuvii</name>
    <dbReference type="NCBI Taxonomy" id="868281"/>
    <lineage>
        <taxon>Bacteria</taxon>
        <taxon>Bacillati</taxon>
        <taxon>Bacillota</taxon>
        <taxon>Bacilli</taxon>
        <taxon>Bacillales</taxon>
        <taxon>Staphylococcaceae</taxon>
        <taxon>Salinicoccus</taxon>
    </lineage>
</organism>